<dbReference type="PATRIC" id="fig|983917.3.peg.667"/>
<dbReference type="EMBL" id="AP012320">
    <property type="protein sequence ID" value="BAL94024.1"/>
    <property type="molecule type" value="Genomic_DNA"/>
</dbReference>
<keyword evidence="3" id="KW-1185">Reference proteome</keyword>
<organism evidence="2 3">
    <name type="scientific">Rubrivivax gelatinosus (strain NBRC 100245 / IL144)</name>
    <dbReference type="NCBI Taxonomy" id="983917"/>
    <lineage>
        <taxon>Bacteria</taxon>
        <taxon>Pseudomonadati</taxon>
        <taxon>Pseudomonadota</taxon>
        <taxon>Betaproteobacteria</taxon>
        <taxon>Burkholderiales</taxon>
        <taxon>Sphaerotilaceae</taxon>
        <taxon>Rubrivivax</taxon>
    </lineage>
</organism>
<sequence length="343" mass="37235">MSNRLPGLVALFVALAPAIVGAAAPAGATLSAAQNAVLQADGPRALALLGALHPASAAEARQRVCMAARLQDRPSFPAARTTGHPLPDAVLRAYRHYWREALDPAHRAAAEKALFADLRRLTDQPAQATRDALQDAVSARLAALGLHSRLGRTAELYDLMLYFREDERRYPVLLPDGQRETVRVFLMRDLVSGGWARHLNCGGPGTGGFATDEGLYAVADAYDLDDESFRINFLAHESQHYADYKRLPGLQGPELEYRAKLVELAQAEQTLAKTLRAFVANQGDDRANPHAWANRRVLAALAQRLKLAEPERLVDAAADEVRAAARAVLVQDNAERGIPAPVQ</sequence>
<evidence type="ECO:0000256" key="1">
    <source>
        <dbReference type="SAM" id="SignalP"/>
    </source>
</evidence>
<dbReference type="HOGENOM" id="CLU_808633_0_0_4"/>
<evidence type="ECO:0000313" key="3">
    <source>
        <dbReference type="Proteomes" id="UP000007883"/>
    </source>
</evidence>
<reference evidence="2 3" key="1">
    <citation type="journal article" date="2012" name="J. Bacteriol.">
        <title>Complete genome sequence of phototrophic betaproteobacterium Rubrivivax gelatinosus IL144.</title>
        <authorList>
            <person name="Nagashima S."/>
            <person name="Kamimura A."/>
            <person name="Shimizu T."/>
            <person name="Nakamura-isaki S."/>
            <person name="Aono E."/>
            <person name="Sakamoto K."/>
            <person name="Ichikawa N."/>
            <person name="Nakazawa H."/>
            <person name="Sekine M."/>
            <person name="Yamazaki S."/>
            <person name="Fujita N."/>
            <person name="Shimada K."/>
            <person name="Hanada S."/>
            <person name="Nagashima K.V.P."/>
        </authorList>
    </citation>
    <scope>NUCLEOTIDE SEQUENCE [LARGE SCALE GENOMIC DNA]</scope>
    <source>
        <strain evidence="3">NBRC 100245 / IL144</strain>
    </source>
</reference>
<name>I0HLY7_RUBGI</name>
<proteinExistence type="predicted"/>
<dbReference type="KEGG" id="rge:RGE_06790"/>
<dbReference type="Proteomes" id="UP000007883">
    <property type="component" value="Chromosome"/>
</dbReference>
<evidence type="ECO:0000313" key="2">
    <source>
        <dbReference type="EMBL" id="BAL94024.1"/>
    </source>
</evidence>
<keyword evidence="1" id="KW-0732">Signal</keyword>
<feature type="chain" id="PRO_5003629028" evidence="1">
    <location>
        <begin position="23"/>
        <end position="343"/>
    </location>
</feature>
<feature type="signal peptide" evidence="1">
    <location>
        <begin position="1"/>
        <end position="22"/>
    </location>
</feature>
<accession>I0HLY7</accession>
<dbReference type="eggNOG" id="ENOG5032WNU">
    <property type="taxonomic scope" value="Bacteria"/>
</dbReference>
<gene>
    <name evidence="2" type="ordered locus">RGE_06790</name>
</gene>
<protein>
    <submittedName>
        <fullName evidence="2">Uncharacterized protein</fullName>
    </submittedName>
</protein>
<dbReference type="AlphaFoldDB" id="I0HLY7"/>
<dbReference type="RefSeq" id="WP_014426900.1">
    <property type="nucleotide sequence ID" value="NC_017075.1"/>
</dbReference>